<name>D8S8R9_SELML</name>
<evidence type="ECO:0000313" key="2">
    <source>
        <dbReference type="Proteomes" id="UP000001514"/>
    </source>
</evidence>
<keyword evidence="2" id="KW-1185">Reference proteome</keyword>
<sequence>MEDVAASTRVDALPTMLELPSPKPTAINPVQADLEESWSVSMDVFVEWSDNLPLAWKEYVQAPLPELPEQVIRTYANVSPPPLAELCPLDFQMHCWWSFHGEMEEWTRRQPDDRVAPDPSPAGNFRTVLLGLLLMSGQIRGTCCVAFCCYPDATDTVKSATCPEQRERLPGVKGRVWISPPVLYNSGNALKACAFAAWLGQSFDGEIAADARDLGAPPFVSIGPRPFDRLPILARLRKLSKERKVANVDELVAKLAWWDDLAELGQASLFSHNRDRGRILLKAEFRGKPVLVRLRDLTSSLRMDTDSYLRKFVREVDVYMRLRDLQGDAIPAMLGYGFVRGATLCFVAFTDVSTSGDLSSRRMDMKRDVIQSHLRRIHAQGVHFGGEPRWIPSESGYTLISMSHGIPGVADGRDFELLDLVCSSKHL</sequence>
<proteinExistence type="predicted"/>
<dbReference type="InParanoid" id="D8S8R9"/>
<gene>
    <name evidence="1" type="ORF">SELMODRAFT_419381</name>
</gene>
<dbReference type="EMBL" id="GL377607">
    <property type="protein sequence ID" value="EFJ19214.1"/>
    <property type="molecule type" value="Genomic_DNA"/>
</dbReference>
<accession>D8S8R9</accession>
<dbReference type="HOGENOM" id="CLU_643107_0_0_1"/>
<dbReference type="AlphaFoldDB" id="D8S8R9"/>
<dbReference type="KEGG" id="smo:SELMODRAFT_419381"/>
<evidence type="ECO:0000313" key="1">
    <source>
        <dbReference type="EMBL" id="EFJ19214.1"/>
    </source>
</evidence>
<reference evidence="1 2" key="1">
    <citation type="journal article" date="2011" name="Science">
        <title>The Selaginella genome identifies genetic changes associated with the evolution of vascular plants.</title>
        <authorList>
            <person name="Banks J.A."/>
            <person name="Nishiyama T."/>
            <person name="Hasebe M."/>
            <person name="Bowman J.L."/>
            <person name="Gribskov M."/>
            <person name="dePamphilis C."/>
            <person name="Albert V.A."/>
            <person name="Aono N."/>
            <person name="Aoyama T."/>
            <person name="Ambrose B.A."/>
            <person name="Ashton N.W."/>
            <person name="Axtell M.J."/>
            <person name="Barker E."/>
            <person name="Barker M.S."/>
            <person name="Bennetzen J.L."/>
            <person name="Bonawitz N.D."/>
            <person name="Chapple C."/>
            <person name="Cheng C."/>
            <person name="Correa L.G."/>
            <person name="Dacre M."/>
            <person name="DeBarry J."/>
            <person name="Dreyer I."/>
            <person name="Elias M."/>
            <person name="Engstrom E.M."/>
            <person name="Estelle M."/>
            <person name="Feng L."/>
            <person name="Finet C."/>
            <person name="Floyd S.K."/>
            <person name="Frommer W.B."/>
            <person name="Fujita T."/>
            <person name="Gramzow L."/>
            <person name="Gutensohn M."/>
            <person name="Harholt J."/>
            <person name="Hattori M."/>
            <person name="Heyl A."/>
            <person name="Hirai T."/>
            <person name="Hiwatashi Y."/>
            <person name="Ishikawa M."/>
            <person name="Iwata M."/>
            <person name="Karol K.G."/>
            <person name="Koehler B."/>
            <person name="Kolukisaoglu U."/>
            <person name="Kubo M."/>
            <person name="Kurata T."/>
            <person name="Lalonde S."/>
            <person name="Li K."/>
            <person name="Li Y."/>
            <person name="Litt A."/>
            <person name="Lyons E."/>
            <person name="Manning G."/>
            <person name="Maruyama T."/>
            <person name="Michael T.P."/>
            <person name="Mikami K."/>
            <person name="Miyazaki S."/>
            <person name="Morinaga S."/>
            <person name="Murata T."/>
            <person name="Mueller-Roeber B."/>
            <person name="Nelson D.R."/>
            <person name="Obara M."/>
            <person name="Oguri Y."/>
            <person name="Olmstead R.G."/>
            <person name="Onodera N."/>
            <person name="Petersen B.L."/>
            <person name="Pils B."/>
            <person name="Prigge M."/>
            <person name="Rensing S.A."/>
            <person name="Riano-Pachon D.M."/>
            <person name="Roberts A.W."/>
            <person name="Sato Y."/>
            <person name="Scheller H.V."/>
            <person name="Schulz B."/>
            <person name="Schulz C."/>
            <person name="Shakirov E.V."/>
            <person name="Shibagaki N."/>
            <person name="Shinohara N."/>
            <person name="Shippen D.E."/>
            <person name="Soerensen I."/>
            <person name="Sotooka R."/>
            <person name="Sugimoto N."/>
            <person name="Sugita M."/>
            <person name="Sumikawa N."/>
            <person name="Tanurdzic M."/>
            <person name="Theissen G."/>
            <person name="Ulvskov P."/>
            <person name="Wakazuki S."/>
            <person name="Weng J.K."/>
            <person name="Willats W.W."/>
            <person name="Wipf D."/>
            <person name="Wolf P.G."/>
            <person name="Yang L."/>
            <person name="Zimmer A.D."/>
            <person name="Zhu Q."/>
            <person name="Mitros T."/>
            <person name="Hellsten U."/>
            <person name="Loque D."/>
            <person name="Otillar R."/>
            <person name="Salamov A."/>
            <person name="Schmutz J."/>
            <person name="Shapiro H."/>
            <person name="Lindquist E."/>
            <person name="Lucas S."/>
            <person name="Rokhsar D."/>
            <person name="Grigoriev I.V."/>
        </authorList>
    </citation>
    <scope>NUCLEOTIDE SEQUENCE [LARGE SCALE GENOMIC DNA]</scope>
</reference>
<organism evidence="2">
    <name type="scientific">Selaginella moellendorffii</name>
    <name type="common">Spikemoss</name>
    <dbReference type="NCBI Taxonomy" id="88036"/>
    <lineage>
        <taxon>Eukaryota</taxon>
        <taxon>Viridiplantae</taxon>
        <taxon>Streptophyta</taxon>
        <taxon>Embryophyta</taxon>
        <taxon>Tracheophyta</taxon>
        <taxon>Lycopodiopsida</taxon>
        <taxon>Selaginellales</taxon>
        <taxon>Selaginellaceae</taxon>
        <taxon>Selaginella</taxon>
    </lineage>
</organism>
<protein>
    <submittedName>
        <fullName evidence="1">Uncharacterized protein</fullName>
    </submittedName>
</protein>
<dbReference type="Gramene" id="EFJ19214">
    <property type="protein sequence ID" value="EFJ19214"/>
    <property type="gene ID" value="SELMODRAFT_419381"/>
</dbReference>
<dbReference type="Proteomes" id="UP000001514">
    <property type="component" value="Unassembled WGS sequence"/>
</dbReference>